<dbReference type="AlphaFoldDB" id="A0A0M9ATN9"/>
<sequence length="73" mass="7735">MLETHTCARRRGRPDCGEPPEAVELQGTDALGTLSIVFDGPNDGLLGGLCAGEIITPVPCVRPECRRALVYAV</sequence>
<dbReference type="PATRIC" id="fig|1705389.3.peg.1141"/>
<comment type="caution">
    <text evidence="2">The sequence shown here is derived from an EMBL/GenBank/DDBJ whole genome shotgun (WGS) entry which is preliminary data.</text>
</comment>
<evidence type="ECO:0000256" key="1">
    <source>
        <dbReference type="SAM" id="MobiDB-lite"/>
    </source>
</evidence>
<gene>
    <name evidence="2" type="ORF">AMR74_04150</name>
</gene>
<accession>A0A0M9ATN9</accession>
<proteinExistence type="predicted"/>
<organism evidence="2 3">
    <name type="scientific">Halorubrum tropicale</name>
    <dbReference type="NCBI Taxonomy" id="1765655"/>
    <lineage>
        <taxon>Archaea</taxon>
        <taxon>Methanobacteriati</taxon>
        <taxon>Methanobacteriota</taxon>
        <taxon>Stenosarchaea group</taxon>
        <taxon>Halobacteria</taxon>
        <taxon>Halobacteriales</taxon>
        <taxon>Haloferacaceae</taxon>
        <taxon>Halorubrum</taxon>
    </lineage>
</organism>
<feature type="region of interest" description="Disordered" evidence="1">
    <location>
        <begin position="1"/>
        <end position="23"/>
    </location>
</feature>
<name>A0A0M9ATN9_9EURY</name>
<keyword evidence="3" id="KW-1185">Reference proteome</keyword>
<reference evidence="2 3" key="1">
    <citation type="submission" date="2015-08" db="EMBL/GenBank/DDBJ databases">
        <title>Genomes of Isolates from Cabo Rojo, PR.</title>
        <authorList>
            <person name="Sanchez-Nieves R.L."/>
            <person name="Montalvo-Rodriguez R."/>
        </authorList>
    </citation>
    <scope>NUCLEOTIDE SEQUENCE [LARGE SCALE GENOMIC DNA]</scope>
    <source>
        <strain evidence="2 3">5</strain>
    </source>
</reference>
<evidence type="ECO:0000313" key="3">
    <source>
        <dbReference type="Proteomes" id="UP000037747"/>
    </source>
</evidence>
<protein>
    <submittedName>
        <fullName evidence="2">Uncharacterized protein</fullName>
    </submittedName>
</protein>
<dbReference type="STRING" id="1765655.AMR74_04150"/>
<dbReference type="EMBL" id="LIST01000001">
    <property type="protein sequence ID" value="KOX98098.1"/>
    <property type="molecule type" value="Genomic_DNA"/>
</dbReference>
<dbReference type="OrthoDB" id="103460at2157"/>
<evidence type="ECO:0000313" key="2">
    <source>
        <dbReference type="EMBL" id="KOX98098.1"/>
    </source>
</evidence>
<dbReference type="Proteomes" id="UP000037747">
    <property type="component" value="Unassembled WGS sequence"/>
</dbReference>